<reference evidence="2" key="1">
    <citation type="submission" date="2016-03" db="EMBL/GenBank/DDBJ databases">
        <title>Draft genome sequence of Rosellinia necatrix.</title>
        <authorList>
            <person name="Kanematsu S."/>
        </authorList>
    </citation>
    <scope>NUCLEOTIDE SEQUENCE [LARGE SCALE GENOMIC DNA]</scope>
    <source>
        <strain evidence="2">W97</strain>
    </source>
</reference>
<dbReference type="AlphaFoldDB" id="A0A1W2TKC9"/>
<feature type="compositionally biased region" description="Basic and acidic residues" evidence="1">
    <location>
        <begin position="8"/>
        <end position="22"/>
    </location>
</feature>
<name>A0A1W2TKC9_ROSNE</name>
<keyword evidence="3" id="KW-1185">Reference proteome</keyword>
<evidence type="ECO:0000256" key="1">
    <source>
        <dbReference type="SAM" id="MobiDB-lite"/>
    </source>
</evidence>
<feature type="compositionally biased region" description="Pro residues" evidence="1">
    <location>
        <begin position="162"/>
        <end position="171"/>
    </location>
</feature>
<feature type="compositionally biased region" description="Acidic residues" evidence="1">
    <location>
        <begin position="99"/>
        <end position="108"/>
    </location>
</feature>
<feature type="compositionally biased region" description="Basic and acidic residues" evidence="1">
    <location>
        <begin position="177"/>
        <end position="192"/>
    </location>
</feature>
<feature type="compositionally biased region" description="Basic and acidic residues" evidence="1">
    <location>
        <begin position="64"/>
        <end position="77"/>
    </location>
</feature>
<proteinExistence type="predicted"/>
<sequence length="244" mass="27772">MADPISHLSERGQEAAEEEIRSRCVARKVGAAEECVRRAFERFKESLEEEFRIIDREAEAELRELRGGHREGKEEGRQPAAEDGGGVLSDDDKAWILDNDTDESEDDAVAANARRLFGRSGKPRAAKRPKRPRRRRKRKIVLDSLSDDDATGVRDRAHGIRFPPPPSPSPDAVPAAFKKEEGEEEEKKERSPAQKSQPARGRWRRGAREHPRRGTRTYVHTYAVRKTFWNMAGPLDGPEYRLNK</sequence>
<evidence type="ECO:0000313" key="2">
    <source>
        <dbReference type="EMBL" id="GAP88726.1"/>
    </source>
</evidence>
<dbReference type="EMBL" id="DF977457">
    <property type="protein sequence ID" value="GAP88726.1"/>
    <property type="molecule type" value="Genomic_DNA"/>
</dbReference>
<evidence type="ECO:0000313" key="3">
    <source>
        <dbReference type="Proteomes" id="UP000054516"/>
    </source>
</evidence>
<feature type="compositionally biased region" description="Basic residues" evidence="1">
    <location>
        <begin position="201"/>
        <end position="215"/>
    </location>
</feature>
<feature type="region of interest" description="Disordered" evidence="1">
    <location>
        <begin position="64"/>
        <end position="218"/>
    </location>
</feature>
<feature type="compositionally biased region" description="Basic residues" evidence="1">
    <location>
        <begin position="121"/>
        <end position="139"/>
    </location>
</feature>
<feature type="region of interest" description="Disordered" evidence="1">
    <location>
        <begin position="1"/>
        <end position="22"/>
    </location>
</feature>
<accession>A0A1W2TKC9</accession>
<organism evidence="2">
    <name type="scientific">Rosellinia necatrix</name>
    <name type="common">White root-rot fungus</name>
    <dbReference type="NCBI Taxonomy" id="77044"/>
    <lineage>
        <taxon>Eukaryota</taxon>
        <taxon>Fungi</taxon>
        <taxon>Dikarya</taxon>
        <taxon>Ascomycota</taxon>
        <taxon>Pezizomycotina</taxon>
        <taxon>Sordariomycetes</taxon>
        <taxon>Xylariomycetidae</taxon>
        <taxon>Xylariales</taxon>
        <taxon>Xylariaceae</taxon>
        <taxon>Rosellinia</taxon>
    </lineage>
</organism>
<protein>
    <submittedName>
        <fullName evidence="2">Uncharacterized protein</fullName>
    </submittedName>
</protein>
<gene>
    <name evidence="2" type="ORF">SAMD00023353_1201410</name>
</gene>
<dbReference type="Proteomes" id="UP000054516">
    <property type="component" value="Unassembled WGS sequence"/>
</dbReference>